<feature type="transmembrane region" description="Helical" evidence="6">
    <location>
        <begin position="291"/>
        <end position="311"/>
    </location>
</feature>
<dbReference type="Pfam" id="PF02653">
    <property type="entry name" value="BPD_transp_2"/>
    <property type="match status" value="1"/>
</dbReference>
<dbReference type="InterPro" id="IPR001851">
    <property type="entry name" value="ABC_transp_permease"/>
</dbReference>
<dbReference type="Proteomes" id="UP000179129">
    <property type="component" value="Unassembled WGS sequence"/>
</dbReference>
<reference evidence="7 8" key="1">
    <citation type="journal article" date="2016" name="Nat. Commun.">
        <title>Thousands of microbial genomes shed light on interconnected biogeochemical processes in an aquifer system.</title>
        <authorList>
            <person name="Anantharaman K."/>
            <person name="Brown C.T."/>
            <person name="Hug L.A."/>
            <person name="Sharon I."/>
            <person name="Castelle C.J."/>
            <person name="Probst A.J."/>
            <person name="Thomas B.C."/>
            <person name="Singh A."/>
            <person name="Wilkins M.J."/>
            <person name="Karaoz U."/>
            <person name="Brodie E.L."/>
            <person name="Williams K.H."/>
            <person name="Hubbard S.S."/>
            <person name="Banfield J.F."/>
        </authorList>
    </citation>
    <scope>NUCLEOTIDE SEQUENCE [LARGE SCALE GENOMIC DNA]</scope>
</reference>
<comment type="caution">
    <text evidence="7">The sequence shown here is derived from an EMBL/GenBank/DDBJ whole genome shotgun (WGS) entry which is preliminary data.</text>
</comment>
<organism evidence="7 8">
    <name type="scientific">Candidatus Glassbacteria bacterium RIFCSPLOWO2_12_FULL_58_11</name>
    <dbReference type="NCBI Taxonomy" id="1817867"/>
    <lineage>
        <taxon>Bacteria</taxon>
        <taxon>Candidatus Glassiibacteriota</taxon>
    </lineage>
</organism>
<accession>A0A1F5YQN4</accession>
<keyword evidence="2" id="KW-1003">Cell membrane</keyword>
<sequence length="337" mass="35174">MTDSAGAVGSAGKLAAFLRSPMARALASLALVVLLGVVFNAEGAFFKWGTHRDMLRQVSVYGILACGMTLVIITAGIDLAVGSLLGFTAVLFSILTIHLGWSGWLAVPVVFAAGAVCGSLSGVLISRFAIQPFIATLALMVFARGLAKFISGGQKISTAVQLADGSYQYVGLPKIFERVNSAVLGGNVTVVTLLFLLCVIVTFIILARLRWGRYIYAIGGNEEAARLSGVPVGAVKVFAYGLSGLFCALAGICQAAQELQGDPEAGLSYELSAIAIVVIGGTSLRGGTGSIWLTLLGTVIIGYLEKILSINAVGEESRLMLTGLIIVLAVLFQKRRN</sequence>
<comment type="subcellular location">
    <subcellularLocation>
        <location evidence="1">Cell membrane</location>
        <topology evidence="1">Multi-pass membrane protein</topology>
    </subcellularLocation>
</comment>
<dbReference type="AlphaFoldDB" id="A0A1F5YQN4"/>
<feature type="transmembrane region" description="Helical" evidence="6">
    <location>
        <begin position="58"/>
        <end position="77"/>
    </location>
</feature>
<protein>
    <recommendedName>
        <fullName evidence="9">Sugar ABC transporter permease</fullName>
    </recommendedName>
</protein>
<evidence type="ECO:0000313" key="8">
    <source>
        <dbReference type="Proteomes" id="UP000179129"/>
    </source>
</evidence>
<keyword evidence="5 6" id="KW-0472">Membrane</keyword>
<name>A0A1F5YQN4_9BACT</name>
<feature type="transmembrane region" description="Helical" evidence="6">
    <location>
        <begin position="128"/>
        <end position="147"/>
    </location>
</feature>
<keyword evidence="4 6" id="KW-1133">Transmembrane helix</keyword>
<gene>
    <name evidence="7" type="ORF">A3F83_14760</name>
</gene>
<evidence type="ECO:0000256" key="4">
    <source>
        <dbReference type="ARBA" id="ARBA00022989"/>
    </source>
</evidence>
<proteinExistence type="predicted"/>
<dbReference type="PANTHER" id="PTHR32196">
    <property type="entry name" value="ABC TRANSPORTER PERMEASE PROTEIN YPHD-RELATED-RELATED"/>
    <property type="match status" value="1"/>
</dbReference>
<feature type="transmembrane region" description="Helical" evidence="6">
    <location>
        <begin position="89"/>
        <end position="116"/>
    </location>
</feature>
<feature type="transmembrane region" description="Helical" evidence="6">
    <location>
        <begin position="317"/>
        <end position="333"/>
    </location>
</feature>
<feature type="transmembrane region" description="Helical" evidence="6">
    <location>
        <begin position="267"/>
        <end position="284"/>
    </location>
</feature>
<feature type="transmembrane region" description="Helical" evidence="6">
    <location>
        <begin position="230"/>
        <end position="252"/>
    </location>
</feature>
<dbReference type="CDD" id="cd06579">
    <property type="entry name" value="TM_PBP1_transp_AraH_like"/>
    <property type="match status" value="1"/>
</dbReference>
<evidence type="ECO:0000313" key="7">
    <source>
        <dbReference type="EMBL" id="OGG02212.1"/>
    </source>
</evidence>
<dbReference type="STRING" id="1817867.A3F83_14760"/>
<keyword evidence="3 6" id="KW-0812">Transmembrane</keyword>
<dbReference type="EMBL" id="MFIX01000191">
    <property type="protein sequence ID" value="OGG02212.1"/>
    <property type="molecule type" value="Genomic_DNA"/>
</dbReference>
<evidence type="ECO:0000256" key="5">
    <source>
        <dbReference type="ARBA" id="ARBA00023136"/>
    </source>
</evidence>
<feature type="transmembrane region" description="Helical" evidence="6">
    <location>
        <begin position="188"/>
        <end position="209"/>
    </location>
</feature>
<evidence type="ECO:0000256" key="6">
    <source>
        <dbReference type="SAM" id="Phobius"/>
    </source>
</evidence>
<dbReference type="GO" id="GO:0022857">
    <property type="term" value="F:transmembrane transporter activity"/>
    <property type="evidence" value="ECO:0007669"/>
    <property type="project" value="InterPro"/>
</dbReference>
<dbReference type="GO" id="GO:0005886">
    <property type="term" value="C:plasma membrane"/>
    <property type="evidence" value="ECO:0007669"/>
    <property type="project" value="UniProtKB-SubCell"/>
</dbReference>
<evidence type="ECO:0000256" key="1">
    <source>
        <dbReference type="ARBA" id="ARBA00004651"/>
    </source>
</evidence>
<evidence type="ECO:0000256" key="2">
    <source>
        <dbReference type="ARBA" id="ARBA00022475"/>
    </source>
</evidence>
<evidence type="ECO:0008006" key="9">
    <source>
        <dbReference type="Google" id="ProtNLM"/>
    </source>
</evidence>
<dbReference type="PANTHER" id="PTHR32196:SF72">
    <property type="entry name" value="RIBOSE IMPORT PERMEASE PROTEIN RBSC"/>
    <property type="match status" value="1"/>
</dbReference>
<feature type="transmembrane region" description="Helical" evidence="6">
    <location>
        <begin position="25"/>
        <end position="46"/>
    </location>
</feature>
<evidence type="ECO:0000256" key="3">
    <source>
        <dbReference type="ARBA" id="ARBA00022692"/>
    </source>
</evidence>